<dbReference type="Proteomes" id="UP000823928">
    <property type="component" value="Unassembled WGS sequence"/>
</dbReference>
<feature type="domain" description="NusB/RsmB/TIM44" evidence="7">
    <location>
        <begin position="102"/>
        <end position="212"/>
    </location>
</feature>
<reference evidence="8" key="1">
    <citation type="submission" date="2020-10" db="EMBL/GenBank/DDBJ databases">
        <authorList>
            <person name="Gilroy R."/>
        </authorList>
    </citation>
    <scope>NUCLEOTIDE SEQUENCE</scope>
    <source>
        <strain evidence="8">6276</strain>
    </source>
</reference>
<dbReference type="GO" id="GO:0003723">
    <property type="term" value="F:RNA binding"/>
    <property type="evidence" value="ECO:0007669"/>
    <property type="project" value="UniProtKB-UniRule"/>
</dbReference>
<evidence type="ECO:0000256" key="4">
    <source>
        <dbReference type="ARBA" id="ARBA00023015"/>
    </source>
</evidence>
<evidence type="ECO:0000256" key="3">
    <source>
        <dbReference type="ARBA" id="ARBA00022884"/>
    </source>
</evidence>
<dbReference type="HAMAP" id="MF_00073">
    <property type="entry name" value="NusB"/>
    <property type="match status" value="1"/>
</dbReference>
<keyword evidence="2 6" id="KW-0889">Transcription antitermination</keyword>
<comment type="similarity">
    <text evidence="1 6">Belongs to the NusB family.</text>
</comment>
<keyword evidence="4 6" id="KW-0805">Transcription regulation</keyword>
<organism evidence="8 9">
    <name type="scientific">Candidatus Scatousia excrementigallinarum</name>
    <dbReference type="NCBI Taxonomy" id="2840935"/>
    <lineage>
        <taxon>Bacteria</taxon>
        <taxon>Candidatus Scatousia</taxon>
    </lineage>
</organism>
<dbReference type="EMBL" id="DVIU01000007">
    <property type="protein sequence ID" value="HIS35044.1"/>
    <property type="molecule type" value="Genomic_DNA"/>
</dbReference>
<gene>
    <name evidence="6 8" type="primary">nusB</name>
    <name evidence="8" type="ORF">IAC10_00230</name>
</gene>
<evidence type="ECO:0000313" key="8">
    <source>
        <dbReference type="EMBL" id="HIS35044.1"/>
    </source>
</evidence>
<sequence length="219" mass="24832">MQARRAARELAFILFSQFDKKITNYSKDDLEDIILKSVRILTGNASDELKIALGSLIDMRDKIDTYEAEHETNLNRPIGVANIPVPLPMTSDMTGRINEMIDIAEKAMLALEIAEFTTLDSQNEVKEYAIEIAEAFQKHHKEVDDIIQKHAKNWDLQRLVKMDKDILRIAIVELLYIKDAPMKVVVDEALELAKKYSTDDSSSFINGILAKVIVENGLQ</sequence>
<dbReference type="GO" id="GO:0031564">
    <property type="term" value="P:transcription antitermination"/>
    <property type="evidence" value="ECO:0007669"/>
    <property type="project" value="UniProtKB-KW"/>
</dbReference>
<dbReference type="InterPro" id="IPR011605">
    <property type="entry name" value="NusB_fam"/>
</dbReference>
<evidence type="ECO:0000259" key="7">
    <source>
        <dbReference type="Pfam" id="PF01029"/>
    </source>
</evidence>
<evidence type="ECO:0000256" key="1">
    <source>
        <dbReference type="ARBA" id="ARBA00005952"/>
    </source>
</evidence>
<reference evidence="8" key="2">
    <citation type="journal article" date="2021" name="PeerJ">
        <title>Extensive microbial diversity within the chicken gut microbiome revealed by metagenomics and culture.</title>
        <authorList>
            <person name="Gilroy R."/>
            <person name="Ravi A."/>
            <person name="Getino M."/>
            <person name="Pursley I."/>
            <person name="Horton D.L."/>
            <person name="Alikhan N.F."/>
            <person name="Baker D."/>
            <person name="Gharbi K."/>
            <person name="Hall N."/>
            <person name="Watson M."/>
            <person name="Adriaenssens E.M."/>
            <person name="Foster-Nyarko E."/>
            <person name="Jarju S."/>
            <person name="Secka A."/>
            <person name="Antonio M."/>
            <person name="Oren A."/>
            <person name="Chaudhuri R.R."/>
            <person name="La Ragione R."/>
            <person name="Hildebrand F."/>
            <person name="Pallen M.J."/>
        </authorList>
    </citation>
    <scope>NUCLEOTIDE SEQUENCE</scope>
    <source>
        <strain evidence="8">6276</strain>
    </source>
</reference>
<name>A0A9D1JM19_9BACT</name>
<dbReference type="GO" id="GO:0005829">
    <property type="term" value="C:cytosol"/>
    <property type="evidence" value="ECO:0007669"/>
    <property type="project" value="TreeGrafter"/>
</dbReference>
<comment type="function">
    <text evidence="6">Involved in transcription antitermination. Required for transcription of ribosomal RNA (rRNA) genes. Binds specifically to the boxA antiterminator sequence of the ribosomal RNA (rrn) operons.</text>
</comment>
<dbReference type="AlphaFoldDB" id="A0A9D1JM19"/>
<proteinExistence type="inferred from homology"/>
<dbReference type="GO" id="GO:0006353">
    <property type="term" value="P:DNA-templated transcription termination"/>
    <property type="evidence" value="ECO:0007669"/>
    <property type="project" value="UniProtKB-UniRule"/>
</dbReference>
<dbReference type="SUPFAM" id="SSF48013">
    <property type="entry name" value="NusB-like"/>
    <property type="match status" value="1"/>
</dbReference>
<comment type="caution">
    <text evidence="8">The sequence shown here is derived from an EMBL/GenBank/DDBJ whole genome shotgun (WGS) entry which is preliminary data.</text>
</comment>
<accession>A0A9D1JM19</accession>
<dbReference type="Pfam" id="PF01029">
    <property type="entry name" value="NusB"/>
    <property type="match status" value="1"/>
</dbReference>
<evidence type="ECO:0000256" key="5">
    <source>
        <dbReference type="ARBA" id="ARBA00023163"/>
    </source>
</evidence>
<dbReference type="InterPro" id="IPR006027">
    <property type="entry name" value="NusB_RsmB_TIM44"/>
</dbReference>
<dbReference type="Gene3D" id="1.10.940.10">
    <property type="entry name" value="NusB-like"/>
    <property type="match status" value="1"/>
</dbReference>
<keyword evidence="5 6" id="KW-0804">Transcription</keyword>
<evidence type="ECO:0000256" key="2">
    <source>
        <dbReference type="ARBA" id="ARBA00022814"/>
    </source>
</evidence>
<dbReference type="InterPro" id="IPR035926">
    <property type="entry name" value="NusB-like_sf"/>
</dbReference>
<evidence type="ECO:0000313" key="9">
    <source>
        <dbReference type="Proteomes" id="UP000823928"/>
    </source>
</evidence>
<dbReference type="PANTHER" id="PTHR11078:SF3">
    <property type="entry name" value="ANTITERMINATION NUSB DOMAIN-CONTAINING PROTEIN"/>
    <property type="match status" value="1"/>
</dbReference>
<protein>
    <recommendedName>
        <fullName evidence="6">Transcription antitermination protein NusB</fullName>
    </recommendedName>
    <alternativeName>
        <fullName evidence="6">Antitermination factor NusB</fullName>
    </alternativeName>
</protein>
<dbReference type="PANTHER" id="PTHR11078">
    <property type="entry name" value="N UTILIZATION SUBSTANCE PROTEIN B-RELATED"/>
    <property type="match status" value="1"/>
</dbReference>
<dbReference type="NCBIfam" id="TIGR01951">
    <property type="entry name" value="nusB"/>
    <property type="match status" value="1"/>
</dbReference>
<keyword evidence="3 6" id="KW-0694">RNA-binding</keyword>
<evidence type="ECO:0000256" key="6">
    <source>
        <dbReference type="HAMAP-Rule" id="MF_00073"/>
    </source>
</evidence>